<comment type="pathway">
    <text evidence="3 13">Glycan metabolism; cellulose degradation.</text>
</comment>
<evidence type="ECO:0000256" key="11">
    <source>
        <dbReference type="ARBA" id="ARBA00023326"/>
    </source>
</evidence>
<evidence type="ECO:0000256" key="1">
    <source>
        <dbReference type="ARBA" id="ARBA00000448"/>
    </source>
</evidence>
<dbReference type="Pfam" id="PF14310">
    <property type="entry name" value="Fn3-like"/>
    <property type="match status" value="1"/>
</dbReference>
<evidence type="ECO:0000256" key="5">
    <source>
        <dbReference type="ARBA" id="ARBA00022525"/>
    </source>
</evidence>
<dbReference type="EC" id="3.2.1.21" evidence="13"/>
<dbReference type="InterPro" id="IPR019800">
    <property type="entry name" value="Glyco_hydro_3_AS"/>
</dbReference>
<dbReference type="FunFam" id="3.20.20.300:FF:000002">
    <property type="entry name" value="Probable beta-glucosidase"/>
    <property type="match status" value="1"/>
</dbReference>
<dbReference type="SUPFAM" id="SSF52279">
    <property type="entry name" value="Beta-D-glucan exohydrolase, C-terminal domain"/>
    <property type="match status" value="1"/>
</dbReference>
<dbReference type="PANTHER" id="PTHR42715:SF12">
    <property type="entry name" value="BETA-GLUCOSIDASE G-RELATED"/>
    <property type="match status" value="1"/>
</dbReference>
<dbReference type="InterPro" id="IPR036962">
    <property type="entry name" value="Glyco_hydro_3_N_sf"/>
</dbReference>
<keyword evidence="10 13" id="KW-0326">Glycosidase</keyword>
<dbReference type="SUPFAM" id="SSF51445">
    <property type="entry name" value="(Trans)glycosidases"/>
    <property type="match status" value="1"/>
</dbReference>
<evidence type="ECO:0000256" key="4">
    <source>
        <dbReference type="ARBA" id="ARBA00005336"/>
    </source>
</evidence>
<evidence type="ECO:0000256" key="2">
    <source>
        <dbReference type="ARBA" id="ARBA00004613"/>
    </source>
</evidence>
<comment type="catalytic activity">
    <reaction evidence="1 13">
        <text>Hydrolysis of terminal, non-reducing beta-D-glucosyl residues with release of beta-D-glucose.</text>
        <dbReference type="EC" id="3.2.1.21"/>
    </reaction>
</comment>
<dbReference type="Gene3D" id="3.20.20.300">
    <property type="entry name" value="Glycoside hydrolase, family 3, N-terminal domain"/>
    <property type="match status" value="1"/>
</dbReference>
<evidence type="ECO:0000256" key="9">
    <source>
        <dbReference type="ARBA" id="ARBA00023277"/>
    </source>
</evidence>
<dbReference type="Pfam" id="PF00933">
    <property type="entry name" value="Glyco_hydro_3"/>
    <property type="match status" value="1"/>
</dbReference>
<dbReference type="InterPro" id="IPR001764">
    <property type="entry name" value="Glyco_hydro_3_N"/>
</dbReference>
<dbReference type="PANTHER" id="PTHR42715">
    <property type="entry name" value="BETA-GLUCOSIDASE"/>
    <property type="match status" value="1"/>
</dbReference>
<feature type="chain" id="PRO_5012453388" description="beta-glucosidase" evidence="14">
    <location>
        <begin position="24"/>
        <end position="806"/>
    </location>
</feature>
<dbReference type="Proteomes" id="UP000183809">
    <property type="component" value="Unassembled WGS sequence"/>
</dbReference>
<evidence type="ECO:0000256" key="12">
    <source>
        <dbReference type="ARBA" id="ARBA00024983"/>
    </source>
</evidence>
<evidence type="ECO:0000259" key="15">
    <source>
        <dbReference type="SMART" id="SM01217"/>
    </source>
</evidence>
<keyword evidence="7 13" id="KW-0378">Hydrolase</keyword>
<dbReference type="UniPathway" id="UPA00696"/>
<dbReference type="Gene3D" id="2.60.40.10">
    <property type="entry name" value="Immunoglobulins"/>
    <property type="match status" value="1"/>
</dbReference>
<feature type="domain" description="Fibronectin type III-like" evidence="15">
    <location>
        <begin position="723"/>
        <end position="795"/>
    </location>
</feature>
<dbReference type="STRING" id="236234.A0A1J9RWD6"/>
<dbReference type="PROSITE" id="PS00775">
    <property type="entry name" value="GLYCOSYL_HYDROL_F3"/>
    <property type="match status" value="1"/>
</dbReference>
<accession>A0A1J9RWD6</accession>
<dbReference type="GO" id="GO:0008422">
    <property type="term" value="F:beta-glucosidase activity"/>
    <property type="evidence" value="ECO:0007669"/>
    <property type="project" value="UniProtKB-EC"/>
</dbReference>
<dbReference type="InterPro" id="IPR036881">
    <property type="entry name" value="Glyco_hydro_3_C_sf"/>
</dbReference>
<keyword evidence="8" id="KW-0325">Glycoprotein</keyword>
<keyword evidence="17" id="KW-1185">Reference proteome</keyword>
<evidence type="ECO:0000256" key="6">
    <source>
        <dbReference type="ARBA" id="ARBA00022729"/>
    </source>
</evidence>
<dbReference type="InterPro" id="IPR002772">
    <property type="entry name" value="Glyco_hydro_3_C"/>
</dbReference>
<sequence>MASAINFLALLGVAASLVSPASAWDHSLYTTSQAVLPSPNATGVGWEDAFDKAKDFLAELTLEEKVSLVTGTTGPCAGMIAPVARLNFTGLCLQDGPLAIRQAVYANVYPAGVNVASTWDRETFYKRSNYMGKEFKAKGSQIALTPVVGPLGRDPYGGRNWEGFSPDAYLSGIGVAESVVGIQDAGVQATTKHFIGNEQDTQRNPSTAADGTTIESLSSNIDDKTMHESYLWPFADAVHAGTASIMCSYNRLNGSYGCQNSKALNGLLKTELNFQGFVMSDWGAVHSGVATIESGLDMNMPGGIAFTTPTPSYWGENATLAVNNGTIPESRIDDMILRVLTPYFHLGQDQDFPKVDAYSATLNGKAASTWLYDFQVGTEDEVVDLRSDETAQFIRESAANGTVLLKNTNGALPLNAPKNIAVFGNAAGEYAEGLYSLVGGSPFKPNDAEYGVLASGGGSGTGRFPYLVTPLEAIKAKAKEDGSFLQYVLENEAITNYGISTIFPTPDVCIVFIKSWATEGYDRESLYPAYNGTGVVNTVAASCNNTIVVHYGTGPTLFPFASNPNVTAIVEAHFPGQEAGNSLVDVLYGAVNPSGHLPYTIPVSDAVFPKTLVNSTALVETTDPDAWQADFTEGNMIDYKYYIASNTTANILYPFGHGLSYTTFSVSDLAVSSSNSSSSSSPIAGTTPSATAATIPGGNADLWATVSVATVTVANTGAVAGAAVPQLYANLLGAGAPAGTPQWQLRGFDRVWLEPGESRAVAFELRRRDVSYWDVGAQQWRVPAGAIEVQVGFDVLSRTLSATLPL</sequence>
<organism evidence="16 17">
    <name type="scientific">Diplodia corticola</name>
    <dbReference type="NCBI Taxonomy" id="236234"/>
    <lineage>
        <taxon>Eukaryota</taxon>
        <taxon>Fungi</taxon>
        <taxon>Dikarya</taxon>
        <taxon>Ascomycota</taxon>
        <taxon>Pezizomycotina</taxon>
        <taxon>Dothideomycetes</taxon>
        <taxon>Dothideomycetes incertae sedis</taxon>
        <taxon>Botryosphaeriales</taxon>
        <taxon>Botryosphaeriaceae</taxon>
        <taxon>Diplodia</taxon>
    </lineage>
</organism>
<dbReference type="EMBL" id="MNUE01000009">
    <property type="protein sequence ID" value="OJD36931.1"/>
    <property type="molecule type" value="Genomic_DNA"/>
</dbReference>
<dbReference type="SMART" id="SM01217">
    <property type="entry name" value="Fn3_like"/>
    <property type="match status" value="1"/>
</dbReference>
<protein>
    <recommendedName>
        <fullName evidence="13">beta-glucosidase</fullName>
        <ecNumber evidence="13">3.2.1.21</ecNumber>
    </recommendedName>
</protein>
<keyword evidence="5" id="KW-0964">Secreted</keyword>
<evidence type="ECO:0000256" key="14">
    <source>
        <dbReference type="SAM" id="SignalP"/>
    </source>
</evidence>
<dbReference type="PRINTS" id="PR00133">
    <property type="entry name" value="GLHYDRLASE3"/>
</dbReference>
<dbReference type="InterPro" id="IPR050288">
    <property type="entry name" value="Cellulose_deg_GH3"/>
</dbReference>
<comment type="similarity">
    <text evidence="4 13">Belongs to the glycosyl hydrolase 3 family.</text>
</comment>
<evidence type="ECO:0000256" key="7">
    <source>
        <dbReference type="ARBA" id="ARBA00022801"/>
    </source>
</evidence>
<evidence type="ECO:0000256" key="10">
    <source>
        <dbReference type="ARBA" id="ARBA00023295"/>
    </source>
</evidence>
<evidence type="ECO:0000256" key="13">
    <source>
        <dbReference type="RuleBase" id="RU361161"/>
    </source>
</evidence>
<keyword evidence="9 13" id="KW-0119">Carbohydrate metabolism</keyword>
<proteinExistence type="inferred from homology"/>
<evidence type="ECO:0000313" key="16">
    <source>
        <dbReference type="EMBL" id="OJD36931.1"/>
    </source>
</evidence>
<dbReference type="InterPro" id="IPR013783">
    <property type="entry name" value="Ig-like_fold"/>
</dbReference>
<dbReference type="RefSeq" id="XP_020133191.1">
    <property type="nucleotide sequence ID" value="XM_020279921.1"/>
</dbReference>
<evidence type="ECO:0000313" key="17">
    <source>
        <dbReference type="Proteomes" id="UP000183809"/>
    </source>
</evidence>
<dbReference type="GeneID" id="31020185"/>
<dbReference type="GO" id="GO:0005576">
    <property type="term" value="C:extracellular region"/>
    <property type="evidence" value="ECO:0007669"/>
    <property type="project" value="UniProtKB-SubCell"/>
</dbReference>
<name>A0A1J9RWD6_9PEZI</name>
<comment type="subcellular location">
    <subcellularLocation>
        <location evidence="2">Secreted</location>
    </subcellularLocation>
</comment>
<dbReference type="OrthoDB" id="416222at2759"/>
<dbReference type="Pfam" id="PF01915">
    <property type="entry name" value="Glyco_hydro_3_C"/>
    <property type="match status" value="1"/>
</dbReference>
<comment type="function">
    <text evidence="12">Beta-glucosidases are one of a number of cellulolytic enzymes involved in the degradation of cellulosic biomass. Catalyzes the last step releasing glucose from the inhibitory cellobiose.</text>
</comment>
<reference evidence="16 17" key="1">
    <citation type="submission" date="2016-10" db="EMBL/GenBank/DDBJ databases">
        <title>Proteomics and genomics reveal pathogen-plant mechanisms compatible with a hemibiotrophic lifestyle of Diplodia corticola.</title>
        <authorList>
            <person name="Fernandes I."/>
            <person name="De Jonge R."/>
            <person name="Van De Peer Y."/>
            <person name="Devreese B."/>
            <person name="Alves A."/>
            <person name="Esteves A.C."/>
        </authorList>
    </citation>
    <scope>NUCLEOTIDE SEQUENCE [LARGE SCALE GENOMIC DNA]</scope>
    <source>
        <strain evidence="16 17">CBS 112549</strain>
    </source>
</reference>
<dbReference type="GO" id="GO:0030245">
    <property type="term" value="P:cellulose catabolic process"/>
    <property type="evidence" value="ECO:0007669"/>
    <property type="project" value="UniProtKB-UniPathway"/>
</dbReference>
<evidence type="ECO:0000256" key="8">
    <source>
        <dbReference type="ARBA" id="ARBA00023180"/>
    </source>
</evidence>
<gene>
    <name evidence="16" type="ORF">BKCO1_900093</name>
</gene>
<dbReference type="InterPro" id="IPR026891">
    <property type="entry name" value="Fn3-like"/>
</dbReference>
<dbReference type="Gene3D" id="3.40.50.1700">
    <property type="entry name" value="Glycoside hydrolase family 3 C-terminal domain"/>
    <property type="match status" value="1"/>
</dbReference>
<dbReference type="AlphaFoldDB" id="A0A1J9RWD6"/>
<dbReference type="InterPro" id="IPR017853">
    <property type="entry name" value="GH"/>
</dbReference>
<feature type="signal peptide" evidence="14">
    <location>
        <begin position="1"/>
        <end position="23"/>
    </location>
</feature>
<comment type="caution">
    <text evidence="16">The sequence shown here is derived from an EMBL/GenBank/DDBJ whole genome shotgun (WGS) entry which is preliminary data.</text>
</comment>
<keyword evidence="11 13" id="KW-0624">Polysaccharide degradation</keyword>
<keyword evidence="6 14" id="KW-0732">Signal</keyword>
<evidence type="ECO:0000256" key="3">
    <source>
        <dbReference type="ARBA" id="ARBA00004987"/>
    </source>
</evidence>